<evidence type="ECO:0000256" key="4">
    <source>
        <dbReference type="ARBA" id="ARBA00047304"/>
    </source>
</evidence>
<comment type="catalytic activity">
    <reaction evidence="4">
        <text>NAD(+) + H2O = ADP-D-ribose + nicotinamide + H(+)</text>
        <dbReference type="Rhea" id="RHEA:16301"/>
        <dbReference type="ChEBI" id="CHEBI:15377"/>
        <dbReference type="ChEBI" id="CHEBI:15378"/>
        <dbReference type="ChEBI" id="CHEBI:17154"/>
        <dbReference type="ChEBI" id="CHEBI:57540"/>
        <dbReference type="ChEBI" id="CHEBI:57967"/>
        <dbReference type="EC" id="3.2.2.6"/>
    </reaction>
    <physiologicalReaction direction="left-to-right" evidence="4">
        <dbReference type="Rhea" id="RHEA:16302"/>
    </physiologicalReaction>
</comment>
<accession>A0A059DAV7</accession>
<dbReference type="GO" id="GO:0007165">
    <property type="term" value="P:signal transduction"/>
    <property type="evidence" value="ECO:0000318"/>
    <property type="project" value="GO_Central"/>
</dbReference>
<evidence type="ECO:0000259" key="5">
    <source>
        <dbReference type="PROSITE" id="PS50104"/>
    </source>
</evidence>
<protein>
    <recommendedName>
        <fullName evidence="1">ADP-ribosyl cyclase/cyclic ADP-ribose hydrolase</fullName>
        <ecNumber evidence="1">3.2.2.6</ecNumber>
    </recommendedName>
</protein>
<dbReference type="AlphaFoldDB" id="A0A059DAV7"/>
<organism evidence="6">
    <name type="scientific">Eucalyptus grandis</name>
    <name type="common">Flooded gum</name>
    <dbReference type="NCBI Taxonomy" id="71139"/>
    <lineage>
        <taxon>Eukaryota</taxon>
        <taxon>Viridiplantae</taxon>
        <taxon>Streptophyta</taxon>
        <taxon>Embryophyta</taxon>
        <taxon>Tracheophyta</taxon>
        <taxon>Spermatophyta</taxon>
        <taxon>Magnoliopsida</taxon>
        <taxon>eudicotyledons</taxon>
        <taxon>Gunneridae</taxon>
        <taxon>Pentapetalae</taxon>
        <taxon>rosids</taxon>
        <taxon>malvids</taxon>
        <taxon>Myrtales</taxon>
        <taxon>Myrtaceae</taxon>
        <taxon>Myrtoideae</taxon>
        <taxon>Eucalypteae</taxon>
        <taxon>Eucalyptus</taxon>
    </lineage>
</organism>
<evidence type="ECO:0000313" key="6">
    <source>
        <dbReference type="EMBL" id="KCW87863.1"/>
    </source>
</evidence>
<proteinExistence type="predicted"/>
<feature type="non-terminal residue" evidence="6">
    <location>
        <position position="137"/>
    </location>
</feature>
<dbReference type="Gene3D" id="3.40.50.10140">
    <property type="entry name" value="Toll/interleukin-1 receptor homology (TIR) domain"/>
    <property type="match status" value="1"/>
</dbReference>
<dbReference type="PANTHER" id="PTHR32009:SF39">
    <property type="entry name" value="TIR DOMAIN-CONTAINING PROTEIN"/>
    <property type="match status" value="1"/>
</dbReference>
<keyword evidence="2" id="KW-0378">Hydrolase</keyword>
<dbReference type="STRING" id="71139.A0A059DAV7"/>
<keyword evidence="3" id="KW-0520">NAD</keyword>
<dbReference type="GO" id="GO:0061809">
    <property type="term" value="F:NAD+ nucleosidase activity, cyclic ADP-ribose generating"/>
    <property type="evidence" value="ECO:0007669"/>
    <property type="project" value="UniProtKB-EC"/>
</dbReference>
<evidence type="ECO:0000256" key="2">
    <source>
        <dbReference type="ARBA" id="ARBA00022801"/>
    </source>
</evidence>
<dbReference type="EC" id="3.2.2.6" evidence="1"/>
<dbReference type="EMBL" id="KK198753">
    <property type="protein sequence ID" value="KCW87863.1"/>
    <property type="molecule type" value="Genomic_DNA"/>
</dbReference>
<dbReference type="Pfam" id="PF01582">
    <property type="entry name" value="TIR"/>
    <property type="match status" value="1"/>
</dbReference>
<evidence type="ECO:0000256" key="1">
    <source>
        <dbReference type="ARBA" id="ARBA00011982"/>
    </source>
</evidence>
<dbReference type="InterPro" id="IPR000157">
    <property type="entry name" value="TIR_dom"/>
</dbReference>
<sequence>MAHSKARASEVRYDVFLSFCGVDTRYNFMGFLNEGLRNAKIRHLRNAKIRVFRDEDEIKVGDKISEKILRAIDNSTIYIPIISQTYPDRKWCLIELERMMNNVSRSKGRKKIFPIFFKVEPGDVKHRTPHPENPPSE</sequence>
<gene>
    <name evidence="6" type="ORF">EUGRSUZ_A00258</name>
</gene>
<reference evidence="6" key="1">
    <citation type="submission" date="2013-07" db="EMBL/GenBank/DDBJ databases">
        <title>The genome of Eucalyptus grandis.</title>
        <authorList>
            <person name="Schmutz J."/>
            <person name="Hayes R."/>
            <person name="Myburg A."/>
            <person name="Tuskan G."/>
            <person name="Grattapaglia D."/>
            <person name="Rokhsar D.S."/>
        </authorList>
    </citation>
    <scope>NUCLEOTIDE SEQUENCE</scope>
    <source>
        <tissue evidence="6">Leaf extractions</tissue>
    </source>
</reference>
<dbReference type="PROSITE" id="PS50104">
    <property type="entry name" value="TIR"/>
    <property type="match status" value="1"/>
</dbReference>
<name>A0A059DAV7_EUCGR</name>
<evidence type="ECO:0000256" key="3">
    <source>
        <dbReference type="ARBA" id="ARBA00023027"/>
    </source>
</evidence>
<feature type="domain" description="TIR" evidence="5">
    <location>
        <begin position="11"/>
        <end position="137"/>
    </location>
</feature>
<dbReference type="InParanoid" id="A0A059DAV7"/>
<dbReference type="InterPro" id="IPR035897">
    <property type="entry name" value="Toll_tir_struct_dom_sf"/>
</dbReference>
<dbReference type="PANTHER" id="PTHR32009">
    <property type="entry name" value="TMV RESISTANCE PROTEIN N-LIKE"/>
    <property type="match status" value="1"/>
</dbReference>
<dbReference type="Gramene" id="KCW87863">
    <property type="protein sequence ID" value="KCW87863"/>
    <property type="gene ID" value="EUGRSUZ_A00258"/>
</dbReference>
<dbReference type="SUPFAM" id="SSF52200">
    <property type="entry name" value="Toll/Interleukin receptor TIR domain"/>
    <property type="match status" value="1"/>
</dbReference>
<dbReference type="SMART" id="SM00255">
    <property type="entry name" value="TIR"/>
    <property type="match status" value="1"/>
</dbReference>
<dbReference type="GO" id="GO:0005634">
    <property type="term" value="C:nucleus"/>
    <property type="evidence" value="ECO:0000318"/>
    <property type="project" value="GO_Central"/>
</dbReference>